<comment type="caution">
    <text evidence="2">The sequence shown here is derived from an EMBL/GenBank/DDBJ whole genome shotgun (WGS) entry which is preliminary data.</text>
</comment>
<reference evidence="2 3" key="1">
    <citation type="journal article" date="2018" name="Front. Plant Sci.">
        <title>Red Clover (Trifolium pratense) and Zigzag Clover (T. medium) - A Picture of Genomic Similarities and Differences.</title>
        <authorList>
            <person name="Dluhosova J."/>
            <person name="Istvanek J."/>
            <person name="Nedelnik J."/>
            <person name="Repkova J."/>
        </authorList>
    </citation>
    <scope>NUCLEOTIDE SEQUENCE [LARGE SCALE GENOMIC DNA]</scope>
    <source>
        <strain evidence="3">cv. 10/8</strain>
        <tissue evidence="2">Leaf</tissue>
    </source>
</reference>
<feature type="compositionally biased region" description="Basic and acidic residues" evidence="1">
    <location>
        <begin position="1"/>
        <end position="22"/>
    </location>
</feature>
<organism evidence="2 3">
    <name type="scientific">Trifolium medium</name>
    <dbReference type="NCBI Taxonomy" id="97028"/>
    <lineage>
        <taxon>Eukaryota</taxon>
        <taxon>Viridiplantae</taxon>
        <taxon>Streptophyta</taxon>
        <taxon>Embryophyta</taxon>
        <taxon>Tracheophyta</taxon>
        <taxon>Spermatophyta</taxon>
        <taxon>Magnoliopsida</taxon>
        <taxon>eudicotyledons</taxon>
        <taxon>Gunneridae</taxon>
        <taxon>Pentapetalae</taxon>
        <taxon>rosids</taxon>
        <taxon>fabids</taxon>
        <taxon>Fabales</taxon>
        <taxon>Fabaceae</taxon>
        <taxon>Papilionoideae</taxon>
        <taxon>50 kb inversion clade</taxon>
        <taxon>NPAAA clade</taxon>
        <taxon>Hologalegina</taxon>
        <taxon>IRL clade</taxon>
        <taxon>Trifolieae</taxon>
        <taxon>Trifolium</taxon>
    </lineage>
</organism>
<evidence type="ECO:0000256" key="1">
    <source>
        <dbReference type="SAM" id="MobiDB-lite"/>
    </source>
</evidence>
<proteinExistence type="predicted"/>
<keyword evidence="3" id="KW-1185">Reference proteome</keyword>
<name>A0A392UP35_9FABA</name>
<accession>A0A392UP35</accession>
<protein>
    <submittedName>
        <fullName evidence="2">Uncharacterized protein</fullName>
    </submittedName>
</protein>
<dbReference type="Proteomes" id="UP000265520">
    <property type="component" value="Unassembled WGS sequence"/>
</dbReference>
<feature type="non-terminal residue" evidence="2">
    <location>
        <position position="67"/>
    </location>
</feature>
<evidence type="ECO:0000313" key="3">
    <source>
        <dbReference type="Proteomes" id="UP000265520"/>
    </source>
</evidence>
<sequence length="67" mass="7747">MEQERLKRIEEKRLEEEKKRQEEEEAQQKLVTKVIAAHGSDLDKGKATVSDSDLLVQKLQEDLAAQK</sequence>
<feature type="region of interest" description="Disordered" evidence="1">
    <location>
        <begin position="1"/>
        <end position="26"/>
    </location>
</feature>
<dbReference type="EMBL" id="LXQA010860186">
    <property type="protein sequence ID" value="MCI74404.1"/>
    <property type="molecule type" value="Genomic_DNA"/>
</dbReference>
<evidence type="ECO:0000313" key="2">
    <source>
        <dbReference type="EMBL" id="MCI74404.1"/>
    </source>
</evidence>
<dbReference type="AlphaFoldDB" id="A0A392UP35"/>